<dbReference type="EMBL" id="JBHUNE010000006">
    <property type="protein sequence ID" value="MFD2758280.1"/>
    <property type="molecule type" value="Genomic_DNA"/>
</dbReference>
<accession>A0ABW5UXY2</accession>
<dbReference type="SUPFAM" id="SSF100950">
    <property type="entry name" value="NagB/RpiA/CoA transferase-like"/>
    <property type="match status" value="1"/>
</dbReference>
<protein>
    <submittedName>
        <fullName evidence="6">Sugar-binding transcriptional regulator</fullName>
    </submittedName>
</protein>
<sequence>MADQDELHLLRRIARLYWLEDKDQAEIGRLLGISKSTVSRKLSAARSAGIVQVRVAGAERVERAEDLEQEILRRFPLRDVFVADVDPGVDPIGGVGRLAAEVFVQQAPLASRIGFGWGRTISAIIAEVPPTKLRQGTEFTSIVGGMPSVDTGPSGNHLIFNLADTCGVTARRFDAPAVVESPVTQEALMQESTVAKALEFGRQCDLAFVGVGAFGILTSASVLEAMRLSPEETETVLAAKPIGDVLGRFYDQNGVPLGSPSADRVIALEIDDLRRIPTVVAVASGVEKIRGVLGGLRTEAFDVLVVDRRLAESLISAERAAA</sequence>
<keyword evidence="4" id="KW-0804">Transcription</keyword>
<reference evidence="7" key="1">
    <citation type="journal article" date="2019" name="Int. J. Syst. Evol. Microbiol.">
        <title>The Global Catalogue of Microorganisms (GCM) 10K type strain sequencing project: providing services to taxonomists for standard genome sequencing and annotation.</title>
        <authorList>
            <consortium name="The Broad Institute Genomics Platform"/>
            <consortium name="The Broad Institute Genome Sequencing Center for Infectious Disease"/>
            <person name="Wu L."/>
            <person name="Ma J."/>
        </authorList>
    </citation>
    <scope>NUCLEOTIDE SEQUENCE [LARGE SCALE GENOMIC DNA]</scope>
    <source>
        <strain evidence="7">TISTR 1514</strain>
    </source>
</reference>
<keyword evidence="7" id="KW-1185">Reference proteome</keyword>
<dbReference type="InterPro" id="IPR051054">
    <property type="entry name" value="SorC_transcr_regulators"/>
</dbReference>
<dbReference type="Pfam" id="PF04198">
    <property type="entry name" value="Sugar-bind"/>
    <property type="match status" value="1"/>
</dbReference>
<dbReference type="Gene3D" id="1.10.10.60">
    <property type="entry name" value="Homeodomain-like"/>
    <property type="match status" value="1"/>
</dbReference>
<gene>
    <name evidence="6" type="ORF">ACFSW7_07800</name>
</gene>
<dbReference type="Proteomes" id="UP001597492">
    <property type="component" value="Unassembled WGS sequence"/>
</dbReference>
<dbReference type="Gene3D" id="3.40.50.1360">
    <property type="match status" value="1"/>
</dbReference>
<evidence type="ECO:0000256" key="1">
    <source>
        <dbReference type="ARBA" id="ARBA00010466"/>
    </source>
</evidence>
<name>A0ABW5UXY2_9MICO</name>
<evidence type="ECO:0000313" key="6">
    <source>
        <dbReference type="EMBL" id="MFD2758280.1"/>
    </source>
</evidence>
<dbReference type="InterPro" id="IPR037171">
    <property type="entry name" value="NagB/RpiA_transferase-like"/>
</dbReference>
<feature type="domain" description="Sugar-binding" evidence="5">
    <location>
        <begin position="60"/>
        <end position="315"/>
    </location>
</feature>
<keyword evidence="2" id="KW-0805">Transcription regulation</keyword>
<dbReference type="PANTHER" id="PTHR34294:SF1">
    <property type="entry name" value="TRANSCRIPTIONAL REGULATOR LSRR"/>
    <property type="match status" value="1"/>
</dbReference>
<evidence type="ECO:0000313" key="7">
    <source>
        <dbReference type="Proteomes" id="UP001597492"/>
    </source>
</evidence>
<evidence type="ECO:0000256" key="3">
    <source>
        <dbReference type="ARBA" id="ARBA00023125"/>
    </source>
</evidence>
<evidence type="ECO:0000259" key="5">
    <source>
        <dbReference type="Pfam" id="PF04198"/>
    </source>
</evidence>
<comment type="caution">
    <text evidence="6">The sequence shown here is derived from an EMBL/GenBank/DDBJ whole genome shotgun (WGS) entry which is preliminary data.</text>
</comment>
<proteinExistence type="inferred from homology"/>
<dbReference type="PANTHER" id="PTHR34294">
    <property type="entry name" value="TRANSCRIPTIONAL REGULATOR-RELATED"/>
    <property type="match status" value="1"/>
</dbReference>
<organism evidence="6 7">
    <name type="scientific">Gulosibacter faecalis</name>
    <dbReference type="NCBI Taxonomy" id="272240"/>
    <lineage>
        <taxon>Bacteria</taxon>
        <taxon>Bacillati</taxon>
        <taxon>Actinomycetota</taxon>
        <taxon>Actinomycetes</taxon>
        <taxon>Micrococcales</taxon>
        <taxon>Microbacteriaceae</taxon>
        <taxon>Gulosibacter</taxon>
    </lineage>
</organism>
<keyword evidence="3" id="KW-0238">DNA-binding</keyword>
<evidence type="ECO:0000256" key="2">
    <source>
        <dbReference type="ARBA" id="ARBA00023015"/>
    </source>
</evidence>
<evidence type="ECO:0000256" key="4">
    <source>
        <dbReference type="ARBA" id="ARBA00023163"/>
    </source>
</evidence>
<comment type="similarity">
    <text evidence="1">Belongs to the SorC transcriptional regulatory family.</text>
</comment>
<dbReference type="RefSeq" id="WP_019619615.1">
    <property type="nucleotide sequence ID" value="NZ_JBHUNE010000006.1"/>
</dbReference>
<dbReference type="InterPro" id="IPR007324">
    <property type="entry name" value="Sugar-bd_dom_put"/>
</dbReference>